<feature type="region of interest" description="Disordered" evidence="2">
    <location>
        <begin position="400"/>
        <end position="428"/>
    </location>
</feature>
<dbReference type="PANTHER" id="PTHR47654:SF5">
    <property type="entry name" value="TRANSCRIPTION FACTOR DOMAIN-CONTAINING PROTEIN"/>
    <property type="match status" value="1"/>
</dbReference>
<dbReference type="GO" id="GO:0008270">
    <property type="term" value="F:zinc ion binding"/>
    <property type="evidence" value="ECO:0007669"/>
    <property type="project" value="InterPro"/>
</dbReference>
<dbReference type="InterPro" id="IPR053230">
    <property type="entry name" value="Trans_reg_galc"/>
</dbReference>
<dbReference type="InterPro" id="IPR007219">
    <property type="entry name" value="XnlR_reg_dom"/>
</dbReference>
<dbReference type="OrthoDB" id="5296287at2759"/>
<dbReference type="AlphaFoldDB" id="A0A2V1E550"/>
<dbReference type="GO" id="GO:0006351">
    <property type="term" value="P:DNA-templated transcription"/>
    <property type="evidence" value="ECO:0007669"/>
    <property type="project" value="InterPro"/>
</dbReference>
<dbReference type="Pfam" id="PF04082">
    <property type="entry name" value="Fungal_trans"/>
    <property type="match status" value="1"/>
</dbReference>
<feature type="domain" description="Xylanolytic transcriptional activator regulatory" evidence="3">
    <location>
        <begin position="325"/>
        <end position="398"/>
    </location>
</feature>
<name>A0A2V1E550_9PLEO</name>
<organism evidence="4 5">
    <name type="scientific">Periconia macrospinosa</name>
    <dbReference type="NCBI Taxonomy" id="97972"/>
    <lineage>
        <taxon>Eukaryota</taxon>
        <taxon>Fungi</taxon>
        <taxon>Dikarya</taxon>
        <taxon>Ascomycota</taxon>
        <taxon>Pezizomycotina</taxon>
        <taxon>Dothideomycetes</taxon>
        <taxon>Pleosporomycetidae</taxon>
        <taxon>Pleosporales</taxon>
        <taxon>Massarineae</taxon>
        <taxon>Periconiaceae</taxon>
        <taxon>Periconia</taxon>
    </lineage>
</organism>
<gene>
    <name evidence="4" type="ORF">DM02DRAFT_70300</name>
</gene>
<protein>
    <recommendedName>
        <fullName evidence="3">Xylanolytic transcriptional activator regulatory domain-containing protein</fullName>
    </recommendedName>
</protein>
<accession>A0A2V1E550</accession>
<evidence type="ECO:0000256" key="1">
    <source>
        <dbReference type="ARBA" id="ARBA00023242"/>
    </source>
</evidence>
<evidence type="ECO:0000256" key="2">
    <source>
        <dbReference type="SAM" id="MobiDB-lite"/>
    </source>
</evidence>
<evidence type="ECO:0000313" key="4">
    <source>
        <dbReference type="EMBL" id="PVI05708.1"/>
    </source>
</evidence>
<dbReference type="Proteomes" id="UP000244855">
    <property type="component" value="Unassembled WGS sequence"/>
</dbReference>
<feature type="region of interest" description="Disordered" evidence="2">
    <location>
        <begin position="66"/>
        <end position="88"/>
    </location>
</feature>
<sequence>MRVHHAPKRSVEDVSEPSRLYSPVIDESSVTDRCAQMAGYLRTLRGWASEEDNIRIGELLDAVDEDTPEMPMGEQPASVADTDGDDSRAASRISRFDDSIVESDEQVDINSLDLLDENLHENDRSRATGFVGKNSEVQWLRSLLHFEKAEDDPSKVTGATAKRKISTVTSGYNEQVSVVTFYLDSEDVDSDFYVDPYELPTPEAAERLLAIYMDKVHGSFPILPKRLFEDQFHKYFLGLKNGTAPRLNAKWQAILNLIFAIGARYSHLIKAEWRGNEKDHLVYQARARSFAWNETTLVQHPDLPQIQVAGMLAFYYLSVGQVSRAWIVAGTALRFSQALGLHVRNEDPSASPPKREVLVRIWWSLYYLERQLSVITGRPSVIVDSSCSVPLPLPVPESHISEDAPSRRASTVSVYTDPPSTPTGLRRPDANSGSYIKAVVQMGIITQSVLTGLYSAGTMIRSPVEIQQDIIQLGQRLDNWAATLPNEFNPLVRFAKGKFGKEFFRERMLLGFQFYSGRILLTRPCLGGLGQAGKDRGDTTNAGFLRQMAMICLEAAKSQLDLLPDDPDPLFLLENGPWWSIVHHFMQALAVILLALSYSSLGHQEHNVLSGYAKKSIRWLRSLDDPLADRASKVAFNSFELVANRLSLDISDLWSEYTPVFPGMASGEIHDGIGTAPYPIPSSSGIFNPSANMFDPALGMPIPSAPHPLFHLDGTEDSPTYGSAHGGPEYDSFNPYRPSN</sequence>
<reference evidence="4 5" key="1">
    <citation type="journal article" date="2018" name="Sci. Rep.">
        <title>Comparative genomics provides insights into the lifestyle and reveals functional heterogeneity of dark septate endophytic fungi.</title>
        <authorList>
            <person name="Knapp D.G."/>
            <person name="Nemeth J.B."/>
            <person name="Barry K."/>
            <person name="Hainaut M."/>
            <person name="Henrissat B."/>
            <person name="Johnson J."/>
            <person name="Kuo A."/>
            <person name="Lim J.H.P."/>
            <person name="Lipzen A."/>
            <person name="Nolan M."/>
            <person name="Ohm R.A."/>
            <person name="Tamas L."/>
            <person name="Grigoriev I.V."/>
            <person name="Spatafora J.W."/>
            <person name="Nagy L.G."/>
            <person name="Kovacs G.M."/>
        </authorList>
    </citation>
    <scope>NUCLEOTIDE SEQUENCE [LARGE SCALE GENOMIC DNA]</scope>
    <source>
        <strain evidence="4 5">DSE2036</strain>
    </source>
</reference>
<dbReference type="CDD" id="cd12148">
    <property type="entry name" value="fungal_TF_MHR"/>
    <property type="match status" value="1"/>
</dbReference>
<keyword evidence="5" id="KW-1185">Reference proteome</keyword>
<proteinExistence type="predicted"/>
<evidence type="ECO:0000259" key="3">
    <source>
        <dbReference type="SMART" id="SM00906"/>
    </source>
</evidence>
<keyword evidence="1" id="KW-0539">Nucleus</keyword>
<feature type="region of interest" description="Disordered" evidence="2">
    <location>
        <begin position="708"/>
        <end position="740"/>
    </location>
</feature>
<dbReference type="PANTHER" id="PTHR47654">
    <property type="entry name" value="ZN(II)2CYS6 TRANSCRIPTION FACTOR (EUROFUNG)-RELATED"/>
    <property type="match status" value="1"/>
</dbReference>
<dbReference type="SMART" id="SM00906">
    <property type="entry name" value="Fungal_trans"/>
    <property type="match status" value="1"/>
</dbReference>
<evidence type="ECO:0000313" key="5">
    <source>
        <dbReference type="Proteomes" id="UP000244855"/>
    </source>
</evidence>
<dbReference type="EMBL" id="KZ805312">
    <property type="protein sequence ID" value="PVI05708.1"/>
    <property type="molecule type" value="Genomic_DNA"/>
</dbReference>
<dbReference type="GO" id="GO:0003677">
    <property type="term" value="F:DNA binding"/>
    <property type="evidence" value="ECO:0007669"/>
    <property type="project" value="InterPro"/>
</dbReference>